<evidence type="ECO:0000313" key="2">
    <source>
        <dbReference type="EMBL" id="SFG87979.1"/>
    </source>
</evidence>
<gene>
    <name evidence="2" type="ORF">SAMN05660649_02989</name>
</gene>
<dbReference type="AlphaFoldDB" id="A0A1I2VHS1"/>
<dbReference type="STRING" id="341036.SAMN05660649_02989"/>
<keyword evidence="3" id="KW-1185">Reference proteome</keyword>
<dbReference type="OrthoDB" id="9813321at2"/>
<evidence type="ECO:0000259" key="1">
    <source>
        <dbReference type="SMART" id="SM00834"/>
    </source>
</evidence>
<name>A0A1I2VHS1_9FIRM</name>
<organism evidence="2 3">
    <name type="scientific">Desulfotruncus arcticus DSM 17038</name>
    <dbReference type="NCBI Taxonomy" id="1121424"/>
    <lineage>
        <taxon>Bacteria</taxon>
        <taxon>Bacillati</taxon>
        <taxon>Bacillota</taxon>
        <taxon>Clostridia</taxon>
        <taxon>Eubacteriales</taxon>
        <taxon>Desulfallaceae</taxon>
        <taxon>Desulfotruncus</taxon>
    </lineage>
</organism>
<proteinExistence type="predicted"/>
<sequence>MPIFEFRCLKCGKIYEKLFIIGSREEVDIKCPECGSESSERVLSKTNYAMGQGGGGKPKVTTKSCGSGNSCTSFEIPGPE</sequence>
<dbReference type="EMBL" id="FOOX01000011">
    <property type="protein sequence ID" value="SFG87979.1"/>
    <property type="molecule type" value="Genomic_DNA"/>
</dbReference>
<evidence type="ECO:0000313" key="3">
    <source>
        <dbReference type="Proteomes" id="UP000199337"/>
    </source>
</evidence>
<accession>A0A1I2VHS1</accession>
<protein>
    <submittedName>
        <fullName evidence="2">Putative regulatory protein, FmdB family</fullName>
    </submittedName>
</protein>
<dbReference type="Proteomes" id="UP000199337">
    <property type="component" value="Unassembled WGS sequence"/>
</dbReference>
<dbReference type="RefSeq" id="WP_092472182.1">
    <property type="nucleotide sequence ID" value="NZ_FOOX01000011.1"/>
</dbReference>
<reference evidence="3" key="1">
    <citation type="submission" date="2016-10" db="EMBL/GenBank/DDBJ databases">
        <authorList>
            <person name="Varghese N."/>
            <person name="Submissions S."/>
        </authorList>
    </citation>
    <scope>NUCLEOTIDE SEQUENCE [LARGE SCALE GENOMIC DNA]</scope>
    <source>
        <strain evidence="3">DSM 17038</strain>
    </source>
</reference>
<dbReference type="InterPro" id="IPR013429">
    <property type="entry name" value="Regulatory_FmdB_Zinc_ribbon"/>
</dbReference>
<dbReference type="NCBIfam" id="TIGR02605">
    <property type="entry name" value="CxxC_CxxC_SSSS"/>
    <property type="match status" value="1"/>
</dbReference>
<feature type="domain" description="Putative regulatory protein FmdB zinc ribbon" evidence="1">
    <location>
        <begin position="1"/>
        <end position="44"/>
    </location>
</feature>
<dbReference type="SMART" id="SM00834">
    <property type="entry name" value="CxxC_CXXC_SSSS"/>
    <property type="match status" value="1"/>
</dbReference>
<dbReference type="Pfam" id="PF09723">
    <property type="entry name" value="Zn_ribbon_8"/>
    <property type="match status" value="1"/>
</dbReference>